<dbReference type="PANTHER" id="PTHR43646:SF3">
    <property type="entry name" value="SLR1566 PROTEIN"/>
    <property type="match status" value="1"/>
</dbReference>
<organism evidence="3 4">
    <name type="scientific">Hyphococcus flavus</name>
    <dbReference type="NCBI Taxonomy" id="1866326"/>
    <lineage>
        <taxon>Bacteria</taxon>
        <taxon>Pseudomonadati</taxon>
        <taxon>Pseudomonadota</taxon>
        <taxon>Alphaproteobacteria</taxon>
        <taxon>Parvularculales</taxon>
        <taxon>Parvularculaceae</taxon>
        <taxon>Hyphococcus</taxon>
    </lineage>
</organism>
<keyword evidence="1" id="KW-1133">Transmembrane helix</keyword>
<dbReference type="Pfam" id="PF00535">
    <property type="entry name" value="Glycos_transf_2"/>
    <property type="match status" value="1"/>
</dbReference>
<dbReference type="GO" id="GO:0016757">
    <property type="term" value="F:glycosyltransferase activity"/>
    <property type="evidence" value="ECO:0007669"/>
    <property type="project" value="UniProtKB-KW"/>
</dbReference>
<dbReference type="AlphaFoldDB" id="A0AAE9ZE01"/>
<dbReference type="NCBIfam" id="TIGR03469">
    <property type="entry name" value="HpnB"/>
    <property type="match status" value="1"/>
</dbReference>
<accession>A0AAE9ZE01</accession>
<protein>
    <submittedName>
        <fullName evidence="3">Glycosyltransferase</fullName>
        <ecNumber evidence="3">2.4.-.-</ecNumber>
    </submittedName>
</protein>
<feature type="transmembrane region" description="Helical" evidence="1">
    <location>
        <begin position="287"/>
        <end position="311"/>
    </location>
</feature>
<dbReference type="Gene3D" id="3.90.550.10">
    <property type="entry name" value="Spore Coat Polysaccharide Biosynthesis Protein SpsA, Chain A"/>
    <property type="match status" value="1"/>
</dbReference>
<dbReference type="EMBL" id="CP118166">
    <property type="protein sequence ID" value="WDI30903.1"/>
    <property type="molecule type" value="Genomic_DNA"/>
</dbReference>
<dbReference type="InterPro" id="IPR029044">
    <property type="entry name" value="Nucleotide-diphossugar_trans"/>
</dbReference>
<feature type="transmembrane region" description="Helical" evidence="1">
    <location>
        <begin position="348"/>
        <end position="369"/>
    </location>
</feature>
<dbReference type="PANTHER" id="PTHR43646">
    <property type="entry name" value="GLYCOSYLTRANSFERASE"/>
    <property type="match status" value="1"/>
</dbReference>
<sequence>MLTFIAFLSLLAWLWLTFLQGNFWRASERLTDAPEPENWPEVVAVIPARNEAETIGAVISAHVAADYPGRFSVIVADDGSTDGTATIAAAAGDSDRLEIVSVPDLPNGWSGKLWAIHNGLMQASKLSPEAKYVLLTDADIQLSPDTLTRLVAKAEKEKLALTSLMAKLDSRGPWASFLIPAFIYFFQKLYPFPRANDPDDNLAAAAGGCMLVRRDAIEAIGGIERIKGALIDDCTFAKAIKDITPSTRIWLGIADSEAVSLRDNRELSSIWNMVARTAYAQLGYSPLLLFGTVMGMALVYLAAPLVLLTIFFHWNFSALFYALITCGLMAYTYWPTLRLYGRAPWEAVLLPAAGALYTAMTVSSAMRYWRGEGGQWKGRTYS</sequence>
<feature type="domain" description="Glycosyltransferase 2-like" evidence="2">
    <location>
        <begin position="45"/>
        <end position="220"/>
    </location>
</feature>
<dbReference type="KEGG" id="hfl:PUV54_13165"/>
<keyword evidence="1" id="KW-0812">Transmembrane</keyword>
<dbReference type="InterPro" id="IPR001173">
    <property type="entry name" value="Glyco_trans_2-like"/>
</dbReference>
<evidence type="ECO:0000313" key="3">
    <source>
        <dbReference type="EMBL" id="WDI30903.1"/>
    </source>
</evidence>
<dbReference type="Proteomes" id="UP001214043">
    <property type="component" value="Chromosome"/>
</dbReference>
<keyword evidence="3" id="KW-0328">Glycosyltransferase</keyword>
<evidence type="ECO:0000256" key="1">
    <source>
        <dbReference type="SAM" id="Phobius"/>
    </source>
</evidence>
<evidence type="ECO:0000259" key="2">
    <source>
        <dbReference type="Pfam" id="PF00535"/>
    </source>
</evidence>
<dbReference type="SUPFAM" id="SSF53448">
    <property type="entry name" value="Nucleotide-diphospho-sugar transferases"/>
    <property type="match status" value="1"/>
</dbReference>
<name>A0AAE9ZE01_9PROT</name>
<keyword evidence="3" id="KW-0808">Transferase</keyword>
<gene>
    <name evidence="3" type="ORF">PUV54_13165</name>
</gene>
<dbReference type="EC" id="2.4.-.-" evidence="3"/>
<proteinExistence type="predicted"/>
<reference evidence="3" key="1">
    <citation type="submission" date="2023-02" db="EMBL/GenBank/DDBJ databases">
        <title>Genome sequence of Hyphococcus flavus.</title>
        <authorList>
            <person name="Rong J.-C."/>
            <person name="Zhao Q."/>
            <person name="Yi M."/>
            <person name="Wu J.-Y."/>
        </authorList>
    </citation>
    <scope>NUCLEOTIDE SEQUENCE</scope>
    <source>
        <strain evidence="3">MCCC 1K03223</strain>
    </source>
</reference>
<dbReference type="RefSeq" id="WP_274492725.1">
    <property type="nucleotide sequence ID" value="NZ_CP118166.1"/>
</dbReference>
<dbReference type="InterPro" id="IPR017832">
    <property type="entry name" value="Glyco_trans_2_hopen-assoc_HpnB"/>
</dbReference>
<feature type="transmembrane region" description="Helical" evidence="1">
    <location>
        <begin position="318"/>
        <end position="336"/>
    </location>
</feature>
<keyword evidence="4" id="KW-1185">Reference proteome</keyword>
<evidence type="ECO:0000313" key="4">
    <source>
        <dbReference type="Proteomes" id="UP001214043"/>
    </source>
</evidence>
<keyword evidence="1" id="KW-0472">Membrane</keyword>